<dbReference type="PANTHER" id="PTHR44215">
    <property type="entry name" value="WD REPEAT-CONTAINING PROTEIN 75"/>
    <property type="match status" value="1"/>
</dbReference>
<feature type="compositionally biased region" description="Low complexity" evidence="9">
    <location>
        <begin position="837"/>
        <end position="861"/>
    </location>
</feature>
<feature type="region of interest" description="Disordered" evidence="9">
    <location>
        <begin position="1"/>
        <end position="48"/>
    </location>
</feature>
<gene>
    <name evidence="11" type="ORF">BKCO1_3300063</name>
</gene>
<dbReference type="InterPro" id="IPR015943">
    <property type="entry name" value="WD40/YVTN_repeat-like_dom_sf"/>
</dbReference>
<sequence length="1061" mass="114652">MAAPTTLQDAPNASQDARRKRKAKDSAATKHDAKRIRTQDEKIAQAAAAPSAKTETAIAIVGDKNAQAVKKEEGDAVKIALRPDRSSWYTSDPVGGRFLPIDPVFGKDERYLIFATAKAVHIYSTATSLLVRTLPMGTSHNITAYALSDADPNHLYVSDASGYVILWDWVKGNKIQRYNLSAAIRAIAVNAVESDNGDKFDNVYTLDKGGRNVIYAHRLRGHKDESDKVAQPLLRTRVPLESFTVAAGGQVIAAAAKDRVFIGHLKNPSATAPKDLVYIWRELGCTQKITSIDIRVNSQRSRKATPKKGPSPIGQVNLAIGCSDGALLVYEDLIAKLTNAEKQQKKDPKDVPSALSLAPRILHWHRNPVGAVKWSLDGNYLISGGQETVLVLWQLQTSKKQFLPHLTSAIDGVVVSPSGISYAVQLADNSVIVLSTTELLPKANIAGVQSRFFTPEATSDKDILDQVRRTAAVINPQNPNQVLLSVPASQPRTEAGTTNHPAPFLQAYDISSNHHVFRQAITRNNATILNQAPNATKLREPDLRHLQLSHDGKWLATVEEWVPPVEDVEHLAAEKKAVEEEQHARREVYLKFWLWNEEKAQWMLETRIDAPHRFADKVVSGRVFDLKYDPSSTSFATVGEDGFVRIWAPKTRLHDGTVVRGTKGEGLVTWSNRNAIRLEAAVEGFDANSDIPGELVPVHARLAYSPDGSVLAASQEFFGNNSQGLVHFINPATGAIRYSRGGLYTTGLVDLGFVGRRFIIVSNSLSVWDLVDDELSYGYSFRPLGLTRSQKAEIAHLAINNNTTNDADDAGTFAISLPLPEQREKKNKDKNKDKPATIEGGAAGLTTTTAAASADAKTQQPQPQPQPQPQQGPKKRQSKVFVFSPSSPRPLYSVVVPQIVTALLPAASAGGGSSGNGGNRGFIALNSAAEIRVVAPKSATGLQLVRPVAAPEEDLGALELEPLVEEDGEEDGEDEDGEGGVGREVMERVSGGGVGGEMGMGMEMEVGGEEDDGGDKPVVRPEMLAGVFDVGPSFALPPVRDLFEAVVGLYGRKPRGVAAAV</sequence>
<dbReference type="GO" id="GO:0003723">
    <property type="term" value="F:RNA binding"/>
    <property type="evidence" value="ECO:0007669"/>
    <property type="project" value="InterPro"/>
</dbReference>
<evidence type="ECO:0000256" key="5">
    <source>
        <dbReference type="ARBA" id="ARBA00022737"/>
    </source>
</evidence>
<keyword evidence="7" id="KW-0539">Nucleus</keyword>
<keyword evidence="3" id="KW-0698">rRNA processing</keyword>
<protein>
    <submittedName>
        <fullName evidence="11">Wd domain protein</fullName>
    </submittedName>
</protein>
<dbReference type="AlphaFoldDB" id="A0A1J9QYI3"/>
<evidence type="ECO:0000256" key="2">
    <source>
        <dbReference type="ARBA" id="ARBA00022517"/>
    </source>
</evidence>
<feature type="compositionally biased region" description="Acidic residues" evidence="9">
    <location>
        <begin position="961"/>
        <end position="978"/>
    </location>
</feature>
<feature type="compositionally biased region" description="Basic and acidic residues" evidence="9">
    <location>
        <begin position="24"/>
        <end position="43"/>
    </location>
</feature>
<feature type="region of interest" description="Disordered" evidence="9">
    <location>
        <begin position="961"/>
        <end position="998"/>
    </location>
</feature>
<dbReference type="SMART" id="SM00320">
    <property type="entry name" value="WD40"/>
    <property type="match status" value="4"/>
</dbReference>
<proteinExistence type="predicted"/>
<keyword evidence="4 8" id="KW-0853">WD repeat</keyword>
<dbReference type="InterPro" id="IPR011044">
    <property type="entry name" value="Quino_amine_DH_bsu"/>
</dbReference>
<dbReference type="InterPro" id="IPR001680">
    <property type="entry name" value="WD40_rpt"/>
</dbReference>
<feature type="domain" description="WD repeat-containing protein 75 second beta-propeller" evidence="10">
    <location>
        <begin position="491"/>
        <end position="649"/>
    </location>
</feature>
<dbReference type="SUPFAM" id="SSF50978">
    <property type="entry name" value="WD40 repeat-like"/>
    <property type="match status" value="1"/>
</dbReference>
<dbReference type="Pfam" id="PF23769">
    <property type="entry name" value="Beta-prop_WDR75_2nd"/>
    <property type="match status" value="1"/>
</dbReference>
<keyword evidence="12" id="KW-1185">Reference proteome</keyword>
<feature type="compositionally biased region" description="Basic and acidic residues" evidence="9">
    <location>
        <begin position="821"/>
        <end position="836"/>
    </location>
</feature>
<dbReference type="GO" id="GO:0032040">
    <property type="term" value="C:small-subunit processome"/>
    <property type="evidence" value="ECO:0007669"/>
    <property type="project" value="InterPro"/>
</dbReference>
<organism evidence="11 12">
    <name type="scientific">Diplodia corticola</name>
    <dbReference type="NCBI Taxonomy" id="236234"/>
    <lineage>
        <taxon>Eukaryota</taxon>
        <taxon>Fungi</taxon>
        <taxon>Dikarya</taxon>
        <taxon>Ascomycota</taxon>
        <taxon>Pezizomycotina</taxon>
        <taxon>Dothideomycetes</taxon>
        <taxon>Dothideomycetes incertae sedis</taxon>
        <taxon>Botryosphaeriales</taxon>
        <taxon>Botryosphaeriaceae</taxon>
        <taxon>Diplodia</taxon>
    </lineage>
</organism>
<evidence type="ECO:0000259" key="10">
    <source>
        <dbReference type="Pfam" id="PF23769"/>
    </source>
</evidence>
<dbReference type="GO" id="GO:2000234">
    <property type="term" value="P:positive regulation of rRNA processing"/>
    <property type="evidence" value="ECO:0007669"/>
    <property type="project" value="TreeGrafter"/>
</dbReference>
<dbReference type="InterPro" id="IPR057644">
    <property type="entry name" value="Beta-prop_WDR75_2nd"/>
</dbReference>
<dbReference type="GO" id="GO:0045943">
    <property type="term" value="P:positive regulation of transcription by RNA polymerase I"/>
    <property type="evidence" value="ECO:0007669"/>
    <property type="project" value="InterPro"/>
</dbReference>
<feature type="repeat" description="WD" evidence="8">
    <location>
        <begin position="362"/>
        <end position="403"/>
    </location>
</feature>
<evidence type="ECO:0000256" key="6">
    <source>
        <dbReference type="ARBA" id="ARBA00023163"/>
    </source>
</evidence>
<evidence type="ECO:0000256" key="8">
    <source>
        <dbReference type="PROSITE-ProRule" id="PRU00221"/>
    </source>
</evidence>
<dbReference type="PANTHER" id="PTHR44215:SF1">
    <property type="entry name" value="WD REPEAT-CONTAINING PROTEIN 75"/>
    <property type="match status" value="1"/>
</dbReference>
<evidence type="ECO:0000313" key="11">
    <source>
        <dbReference type="EMBL" id="OJD33066.1"/>
    </source>
</evidence>
<dbReference type="InterPro" id="IPR053826">
    <property type="entry name" value="WDR75"/>
</dbReference>
<keyword evidence="2" id="KW-0690">Ribosome biogenesis</keyword>
<dbReference type="Gene3D" id="2.130.10.10">
    <property type="entry name" value="YVTN repeat-like/Quinoprotein amine dehydrogenase"/>
    <property type="match status" value="3"/>
</dbReference>
<feature type="repeat" description="WD" evidence="8">
    <location>
        <begin position="623"/>
        <end position="647"/>
    </location>
</feature>
<keyword evidence="6" id="KW-0804">Transcription</keyword>
<evidence type="ECO:0000256" key="3">
    <source>
        <dbReference type="ARBA" id="ARBA00022552"/>
    </source>
</evidence>
<reference evidence="11 12" key="1">
    <citation type="submission" date="2016-10" db="EMBL/GenBank/DDBJ databases">
        <title>Proteomics and genomics reveal pathogen-plant mechanisms compatible with a hemibiotrophic lifestyle of Diplodia corticola.</title>
        <authorList>
            <person name="Fernandes I."/>
            <person name="De Jonge R."/>
            <person name="Van De Peer Y."/>
            <person name="Devreese B."/>
            <person name="Alves A."/>
            <person name="Esteves A.C."/>
        </authorList>
    </citation>
    <scope>NUCLEOTIDE SEQUENCE [LARGE SCALE GENOMIC DNA]</scope>
    <source>
        <strain evidence="11 12">CBS 112549</strain>
    </source>
</reference>
<dbReference type="STRING" id="236234.A0A1J9QYI3"/>
<dbReference type="EMBL" id="MNUE01000033">
    <property type="protein sequence ID" value="OJD33066.1"/>
    <property type="molecule type" value="Genomic_DNA"/>
</dbReference>
<feature type="compositionally biased region" description="Polar residues" evidence="9">
    <location>
        <begin position="1"/>
        <end position="12"/>
    </location>
</feature>
<evidence type="ECO:0000256" key="4">
    <source>
        <dbReference type="ARBA" id="ARBA00022574"/>
    </source>
</evidence>
<name>A0A1J9QYI3_9PEZI</name>
<dbReference type="PROSITE" id="PS50082">
    <property type="entry name" value="WD_REPEATS_2"/>
    <property type="match status" value="2"/>
</dbReference>
<dbReference type="GO" id="GO:0006364">
    <property type="term" value="P:rRNA processing"/>
    <property type="evidence" value="ECO:0007669"/>
    <property type="project" value="UniProtKB-KW"/>
</dbReference>
<evidence type="ECO:0000256" key="1">
    <source>
        <dbReference type="ARBA" id="ARBA00004604"/>
    </source>
</evidence>
<dbReference type="Proteomes" id="UP000183809">
    <property type="component" value="Unassembled WGS sequence"/>
</dbReference>
<keyword evidence="5" id="KW-0677">Repeat</keyword>
<dbReference type="OrthoDB" id="4096at2759"/>
<evidence type="ECO:0000313" key="12">
    <source>
        <dbReference type="Proteomes" id="UP000183809"/>
    </source>
</evidence>
<dbReference type="GeneID" id="31014824"/>
<feature type="region of interest" description="Disordered" evidence="9">
    <location>
        <begin position="816"/>
        <end position="880"/>
    </location>
</feature>
<dbReference type="RefSeq" id="XP_020129326.1">
    <property type="nucleotide sequence ID" value="XM_020274563.1"/>
</dbReference>
<dbReference type="PROSITE" id="PS50294">
    <property type="entry name" value="WD_REPEATS_REGION"/>
    <property type="match status" value="1"/>
</dbReference>
<dbReference type="CDD" id="cd23952">
    <property type="entry name" value="Utp17_CTD"/>
    <property type="match status" value="1"/>
</dbReference>
<comment type="caution">
    <text evidence="11">The sequence shown here is derived from an EMBL/GenBank/DDBJ whole genome shotgun (WGS) entry which is preliminary data.</text>
</comment>
<comment type="subcellular location">
    <subcellularLocation>
        <location evidence="1">Nucleus</location>
        <location evidence="1">Nucleolus</location>
    </subcellularLocation>
</comment>
<dbReference type="InterPro" id="IPR036322">
    <property type="entry name" value="WD40_repeat_dom_sf"/>
</dbReference>
<evidence type="ECO:0000256" key="7">
    <source>
        <dbReference type="ARBA" id="ARBA00023242"/>
    </source>
</evidence>
<dbReference type="SUPFAM" id="SSF50969">
    <property type="entry name" value="YVTN repeat-like/Quinoprotein amine dehydrogenase"/>
    <property type="match status" value="1"/>
</dbReference>
<dbReference type="Pfam" id="PF23869">
    <property type="entry name" value="Beta-prop_WDR75_1st"/>
    <property type="match status" value="1"/>
</dbReference>
<evidence type="ECO:0000256" key="9">
    <source>
        <dbReference type="SAM" id="MobiDB-lite"/>
    </source>
</evidence>
<accession>A0A1J9QYI3</accession>